<dbReference type="GO" id="GO:0016020">
    <property type="term" value="C:membrane"/>
    <property type="evidence" value="ECO:0007669"/>
    <property type="project" value="UniProtKB-SubCell"/>
</dbReference>
<dbReference type="SUPFAM" id="SSF118310">
    <property type="entry name" value="AN1-like Zinc finger"/>
    <property type="match status" value="1"/>
</dbReference>
<proteinExistence type="predicted"/>
<keyword evidence="3" id="KW-0479">Metal-binding</keyword>
<keyword evidence="2 9" id="KW-0812">Transmembrane</keyword>
<feature type="transmembrane region" description="Helical" evidence="9">
    <location>
        <begin position="177"/>
        <end position="199"/>
    </location>
</feature>
<dbReference type="SMART" id="SM00154">
    <property type="entry name" value="ZnF_AN1"/>
    <property type="match status" value="1"/>
</dbReference>
<evidence type="ECO:0000259" key="10">
    <source>
        <dbReference type="SMART" id="SM00154"/>
    </source>
</evidence>
<dbReference type="Gene3D" id="1.20.1540.10">
    <property type="entry name" value="Rhomboid-like"/>
    <property type="match status" value="1"/>
</dbReference>
<dbReference type="GO" id="GO:0008270">
    <property type="term" value="F:zinc ion binding"/>
    <property type="evidence" value="ECO:0007669"/>
    <property type="project" value="UniProtKB-KW"/>
</dbReference>
<comment type="subcellular location">
    <subcellularLocation>
        <location evidence="1">Membrane</location>
        <topology evidence="1">Multi-pass membrane protein</topology>
    </subcellularLocation>
</comment>
<dbReference type="InterPro" id="IPR035896">
    <property type="entry name" value="AN1-like_Znf"/>
</dbReference>
<keyword evidence="5" id="KW-0862">Zinc</keyword>
<dbReference type="STRING" id="355548.SAMN04487945_1186"/>
<feature type="transmembrane region" description="Helical" evidence="9">
    <location>
        <begin position="138"/>
        <end position="165"/>
    </location>
</feature>
<dbReference type="InterPro" id="IPR000058">
    <property type="entry name" value="Znf_AN1"/>
</dbReference>
<dbReference type="EMBL" id="FOJA01000001">
    <property type="protein sequence ID" value="SEW05775.1"/>
    <property type="molecule type" value="Genomic_DNA"/>
</dbReference>
<dbReference type="RefSeq" id="WP_089668432.1">
    <property type="nucleotide sequence ID" value="NZ_FOJA01000001.1"/>
</dbReference>
<dbReference type="Proteomes" id="UP000198518">
    <property type="component" value="Unassembled WGS sequence"/>
</dbReference>
<feature type="compositionally biased region" description="Gly residues" evidence="8">
    <location>
        <begin position="307"/>
        <end position="326"/>
    </location>
</feature>
<dbReference type="Pfam" id="PF01428">
    <property type="entry name" value="zf-AN1"/>
    <property type="match status" value="1"/>
</dbReference>
<keyword evidence="6 9" id="KW-1133">Transmembrane helix</keyword>
<dbReference type="GO" id="GO:0004252">
    <property type="term" value="F:serine-type endopeptidase activity"/>
    <property type="evidence" value="ECO:0007669"/>
    <property type="project" value="InterPro"/>
</dbReference>
<evidence type="ECO:0000256" key="2">
    <source>
        <dbReference type="ARBA" id="ARBA00022692"/>
    </source>
</evidence>
<dbReference type="Gene3D" id="4.10.1110.10">
    <property type="entry name" value="AN1-like Zinc finger"/>
    <property type="match status" value="1"/>
</dbReference>
<dbReference type="SUPFAM" id="SSF144091">
    <property type="entry name" value="Rhomboid-like"/>
    <property type="match status" value="1"/>
</dbReference>
<evidence type="ECO:0000256" key="3">
    <source>
        <dbReference type="ARBA" id="ARBA00022723"/>
    </source>
</evidence>
<feature type="transmembrane region" description="Helical" evidence="9">
    <location>
        <begin position="269"/>
        <end position="290"/>
    </location>
</feature>
<feature type="transmembrane region" description="Helical" evidence="9">
    <location>
        <begin position="241"/>
        <end position="263"/>
    </location>
</feature>
<reference evidence="11 12" key="1">
    <citation type="submission" date="2016-10" db="EMBL/GenBank/DDBJ databases">
        <authorList>
            <person name="de Groot N.N."/>
        </authorList>
    </citation>
    <scope>NUCLEOTIDE SEQUENCE [LARGE SCALE GENOMIC DNA]</scope>
    <source>
        <strain evidence="11 12">CGMCC 1.5337</strain>
    </source>
</reference>
<dbReference type="OrthoDB" id="26567at2157"/>
<feature type="domain" description="AN1-type" evidence="10">
    <location>
        <begin position="4"/>
        <end position="41"/>
    </location>
</feature>
<evidence type="ECO:0000256" key="4">
    <source>
        <dbReference type="ARBA" id="ARBA00022771"/>
    </source>
</evidence>
<evidence type="ECO:0000256" key="8">
    <source>
        <dbReference type="SAM" id="MobiDB-lite"/>
    </source>
</evidence>
<accession>A0A1I0NXG4</accession>
<dbReference type="Pfam" id="PF01694">
    <property type="entry name" value="Rhomboid"/>
    <property type="match status" value="1"/>
</dbReference>
<protein>
    <recommendedName>
        <fullName evidence="10">AN1-type domain-containing protein</fullName>
    </recommendedName>
</protein>
<evidence type="ECO:0000256" key="7">
    <source>
        <dbReference type="ARBA" id="ARBA00023136"/>
    </source>
</evidence>
<evidence type="ECO:0000256" key="9">
    <source>
        <dbReference type="SAM" id="Phobius"/>
    </source>
</evidence>
<organism evidence="11 12">
    <name type="scientific">Halobacterium jilantaiense</name>
    <dbReference type="NCBI Taxonomy" id="355548"/>
    <lineage>
        <taxon>Archaea</taxon>
        <taxon>Methanobacteriati</taxon>
        <taxon>Methanobacteriota</taxon>
        <taxon>Stenosarchaea group</taxon>
        <taxon>Halobacteria</taxon>
        <taxon>Halobacteriales</taxon>
        <taxon>Halobacteriaceae</taxon>
        <taxon>Halobacterium</taxon>
    </lineage>
</organism>
<feature type="region of interest" description="Disordered" evidence="8">
    <location>
        <begin position="304"/>
        <end position="326"/>
    </location>
</feature>
<name>A0A1I0NXG4_9EURY</name>
<feature type="transmembrane region" description="Helical" evidence="9">
    <location>
        <begin position="211"/>
        <end position="234"/>
    </location>
</feature>
<sequence>MATCDRCGTQEPMPYQCRLCGGTYCSDHRLPENHECPGLDNWGDPDGVFDSGFDDSVDDRGGGGRSRGGGGVADALSIDTGPGSTLAYFRGNLSFLFLALMWTTFVVQYAVAPLLGVAQGSPAWYNIFTVNTAHPEYVWTWLVSVFSHGGFTHIVFNSIVLYFFGPVVEDRIGSRKFAALFLAAGVLAGLAQVGASIVVNPDVLGLPLIGLPSQSAVLGASGAISGLMGVLTVLNPNLRIYLYFIIPVPLWVATALFAGYAILMSGAGGIGAGGVAQLAHLAGLGIGLAYGAKLKRDGARAPKQIQFGGGGPGGPGGGMGGPGRRR</sequence>
<feature type="transmembrane region" description="Helical" evidence="9">
    <location>
        <begin position="95"/>
        <end position="118"/>
    </location>
</feature>
<dbReference type="AlphaFoldDB" id="A0A1I0NXG4"/>
<evidence type="ECO:0000313" key="11">
    <source>
        <dbReference type="EMBL" id="SEW05775.1"/>
    </source>
</evidence>
<evidence type="ECO:0000313" key="12">
    <source>
        <dbReference type="Proteomes" id="UP000198518"/>
    </source>
</evidence>
<evidence type="ECO:0000256" key="5">
    <source>
        <dbReference type="ARBA" id="ARBA00022833"/>
    </source>
</evidence>
<gene>
    <name evidence="11" type="ORF">SAMN04487945_1186</name>
</gene>
<dbReference type="PANTHER" id="PTHR43066">
    <property type="entry name" value="RHOMBOID-RELATED PROTEIN"/>
    <property type="match status" value="1"/>
</dbReference>
<dbReference type="InterPro" id="IPR035952">
    <property type="entry name" value="Rhomboid-like_sf"/>
</dbReference>
<evidence type="ECO:0000256" key="1">
    <source>
        <dbReference type="ARBA" id="ARBA00004141"/>
    </source>
</evidence>
<keyword evidence="4" id="KW-0863">Zinc-finger</keyword>
<dbReference type="InterPro" id="IPR022764">
    <property type="entry name" value="Peptidase_S54_rhomboid_dom"/>
</dbReference>
<keyword evidence="12" id="KW-1185">Reference proteome</keyword>
<evidence type="ECO:0000256" key="6">
    <source>
        <dbReference type="ARBA" id="ARBA00022989"/>
    </source>
</evidence>
<dbReference type="PANTHER" id="PTHR43066:SF11">
    <property type="entry name" value="PEPTIDASE S54 RHOMBOID DOMAIN-CONTAINING PROTEIN"/>
    <property type="match status" value="1"/>
</dbReference>
<keyword evidence="7 9" id="KW-0472">Membrane</keyword>